<evidence type="ECO:0000313" key="8">
    <source>
        <dbReference type="EMBL" id="WAC03524.1"/>
    </source>
</evidence>
<dbReference type="InterPro" id="IPR005467">
    <property type="entry name" value="His_kinase_dom"/>
</dbReference>
<organism evidence="8 9">
    <name type="scientific">Lacinutrix neustonica</name>
    <dbReference type="NCBI Taxonomy" id="2980107"/>
    <lineage>
        <taxon>Bacteria</taxon>
        <taxon>Pseudomonadati</taxon>
        <taxon>Bacteroidota</taxon>
        <taxon>Flavobacteriia</taxon>
        <taxon>Flavobacteriales</taxon>
        <taxon>Flavobacteriaceae</taxon>
        <taxon>Lacinutrix</taxon>
    </lineage>
</organism>
<sequence>MQQEGQAILVAVFTLVFLCTILIVLFIVFQKHKNKLLLKQNEAEKQFDREIAKTQIEIREETFRNISWELHDNIGQLLTPAKIQLQNSSDNQEVIITLDKGLKELRTLSKAINPEALKNITLATAIKQEIERLNRLQYLQASLHIEGEERSIDHEVEVVFFRMIQEFFSNTIKHAKATHLKVTIIFNGEQLNVFAEDNGTGFNKNRPENKGIGLTNIKKRAQLVNAKVSINSTINEGTQLHISYTLKSRT</sequence>
<keyword evidence="4 8" id="KW-0418">Kinase</keyword>
<proteinExistence type="predicted"/>
<keyword evidence="3" id="KW-0808">Transferase</keyword>
<dbReference type="AlphaFoldDB" id="A0A9E8N0A0"/>
<evidence type="ECO:0000256" key="3">
    <source>
        <dbReference type="ARBA" id="ARBA00022679"/>
    </source>
</evidence>
<evidence type="ECO:0000256" key="2">
    <source>
        <dbReference type="ARBA" id="ARBA00012438"/>
    </source>
</evidence>
<dbReference type="PANTHER" id="PTHR24421">
    <property type="entry name" value="NITRATE/NITRITE SENSOR PROTEIN NARX-RELATED"/>
    <property type="match status" value="1"/>
</dbReference>
<evidence type="ECO:0000259" key="7">
    <source>
        <dbReference type="PROSITE" id="PS50109"/>
    </source>
</evidence>
<dbReference type="GO" id="GO:0004673">
    <property type="term" value="F:protein histidine kinase activity"/>
    <property type="evidence" value="ECO:0007669"/>
    <property type="project" value="UniProtKB-EC"/>
</dbReference>
<name>A0A9E8N0A0_9FLAO</name>
<dbReference type="PROSITE" id="PS50109">
    <property type="entry name" value="HIS_KIN"/>
    <property type="match status" value="1"/>
</dbReference>
<dbReference type="PANTHER" id="PTHR24421:SF10">
    <property type="entry name" value="NITRATE_NITRITE SENSOR PROTEIN NARQ"/>
    <property type="match status" value="1"/>
</dbReference>
<evidence type="ECO:0000256" key="1">
    <source>
        <dbReference type="ARBA" id="ARBA00000085"/>
    </source>
</evidence>
<keyword evidence="5" id="KW-0902">Two-component regulatory system</keyword>
<comment type="catalytic activity">
    <reaction evidence="1">
        <text>ATP + protein L-histidine = ADP + protein N-phospho-L-histidine.</text>
        <dbReference type="EC" id="2.7.13.3"/>
    </reaction>
</comment>
<reference evidence="8" key="1">
    <citation type="submission" date="2022-11" db="EMBL/GenBank/DDBJ databases">
        <title>Lacinutrix neustonica HL-RS19T sp. nov., isolated from the surface microlayer sample of brackish Lake Shihwa.</title>
        <authorList>
            <person name="Choi J.Y."/>
            <person name="Hwang C.Y."/>
        </authorList>
    </citation>
    <scope>NUCLEOTIDE SEQUENCE</scope>
    <source>
        <strain evidence="8">HL-RS19</strain>
    </source>
</reference>
<dbReference type="EC" id="2.7.13.3" evidence="2"/>
<keyword evidence="6" id="KW-0812">Transmembrane</keyword>
<dbReference type="CDD" id="cd16917">
    <property type="entry name" value="HATPase_UhpB-NarQ-NarX-like"/>
    <property type="match status" value="1"/>
</dbReference>
<dbReference type="EMBL" id="CP113088">
    <property type="protein sequence ID" value="WAC03524.1"/>
    <property type="molecule type" value="Genomic_DNA"/>
</dbReference>
<dbReference type="KEGG" id="lnu:N7U66_08605"/>
<dbReference type="SUPFAM" id="SSF55874">
    <property type="entry name" value="ATPase domain of HSP90 chaperone/DNA topoisomerase II/histidine kinase"/>
    <property type="match status" value="1"/>
</dbReference>
<feature type="domain" description="Histidine kinase" evidence="7">
    <location>
        <begin position="65"/>
        <end position="248"/>
    </location>
</feature>
<evidence type="ECO:0000256" key="6">
    <source>
        <dbReference type="SAM" id="Phobius"/>
    </source>
</evidence>
<evidence type="ECO:0000256" key="5">
    <source>
        <dbReference type="ARBA" id="ARBA00023012"/>
    </source>
</evidence>
<keyword evidence="6" id="KW-0472">Membrane</keyword>
<dbReference type="GO" id="GO:0000160">
    <property type="term" value="P:phosphorelay signal transduction system"/>
    <property type="evidence" value="ECO:0007669"/>
    <property type="project" value="UniProtKB-KW"/>
</dbReference>
<dbReference type="InterPro" id="IPR003594">
    <property type="entry name" value="HATPase_dom"/>
</dbReference>
<keyword evidence="9" id="KW-1185">Reference proteome</keyword>
<keyword evidence="6" id="KW-1133">Transmembrane helix</keyword>
<evidence type="ECO:0000313" key="9">
    <source>
        <dbReference type="Proteomes" id="UP001164705"/>
    </source>
</evidence>
<evidence type="ECO:0000256" key="4">
    <source>
        <dbReference type="ARBA" id="ARBA00022777"/>
    </source>
</evidence>
<dbReference type="Pfam" id="PF02518">
    <property type="entry name" value="HATPase_c"/>
    <property type="match status" value="1"/>
</dbReference>
<dbReference type="InterPro" id="IPR050482">
    <property type="entry name" value="Sensor_HK_TwoCompSys"/>
</dbReference>
<protein>
    <recommendedName>
        <fullName evidence="2">histidine kinase</fullName>
        <ecNumber evidence="2">2.7.13.3</ecNumber>
    </recommendedName>
</protein>
<feature type="transmembrane region" description="Helical" evidence="6">
    <location>
        <begin position="6"/>
        <end position="29"/>
    </location>
</feature>
<gene>
    <name evidence="8" type="ORF">N7U66_08605</name>
</gene>
<dbReference type="RefSeq" id="WP_267678108.1">
    <property type="nucleotide sequence ID" value="NZ_CP113088.1"/>
</dbReference>
<accession>A0A9E8N0A0</accession>
<dbReference type="InterPro" id="IPR036890">
    <property type="entry name" value="HATPase_C_sf"/>
</dbReference>
<dbReference type="Gene3D" id="3.30.565.10">
    <property type="entry name" value="Histidine kinase-like ATPase, C-terminal domain"/>
    <property type="match status" value="1"/>
</dbReference>
<dbReference type="Proteomes" id="UP001164705">
    <property type="component" value="Chromosome"/>
</dbReference>